<reference evidence="7 8" key="1">
    <citation type="submission" date="2023-05" db="EMBL/GenBank/DDBJ databases">
        <title>Corynebacterium suedekumii sp. nov. and Corynebacterium breve sp. nov. isolated from raw cow's milk.</title>
        <authorList>
            <person name="Baer M.K."/>
            <person name="Mehl L."/>
            <person name="Hellmuth R."/>
            <person name="Marke G."/>
            <person name="Lipski A."/>
        </authorList>
    </citation>
    <scope>NUCLEOTIDE SEQUENCE [LARGE SCALE GENOMIC DNA]</scope>
    <source>
        <strain evidence="7 8">R4</strain>
    </source>
</reference>
<dbReference type="Proteomes" id="UP001225598">
    <property type="component" value="Chromosome"/>
</dbReference>
<dbReference type="Pfam" id="PF00872">
    <property type="entry name" value="Transposase_mut"/>
    <property type="match status" value="1"/>
</dbReference>
<evidence type="ECO:0000256" key="2">
    <source>
        <dbReference type="ARBA" id="ARBA00010961"/>
    </source>
</evidence>
<evidence type="ECO:0000256" key="5">
    <source>
        <dbReference type="ARBA" id="ARBA00023172"/>
    </source>
</evidence>
<comment type="function">
    <text evidence="1">Required for the transposition of the insertion element.</text>
</comment>
<evidence type="ECO:0000313" key="7">
    <source>
        <dbReference type="EMBL" id="WIM67041.1"/>
    </source>
</evidence>
<sequence>MSKNRPHCPVCHGPTKRNETTSKGTVRWRCKNKQCGASASHSRPDKRLSSDFAVFIDCICGKQSMQEAADTKGINKRSLERRFRTFWFIDIPHECDNFRIYDQVFIDGTYTGAGCLLIAATRNYVLNWVWARYETTAAYQQLLEPLQPPLMVVLDGGRGAYSAIKRTWPTTHIQRCLVHAQRVVRRYVTSQPRTDAGKAIYKLALDLTRVRTIGQAAQWTAHLQQFNTVYRSWMDEKTLNITTGKREYTHLSVRKAYNSLTHLSRQQWLFAFLQPPDTPTTSGFEWVSTTNHLEGAINSQLKLLTRLHRGRAGERQRRMLEWWLHLHTEQPRPPTEIAKEQNWGRDALAKVNTTPRNENQADQQTGRPALYDNAIPTEYSHNLGVQKGWIGT</sequence>
<evidence type="ECO:0000313" key="8">
    <source>
        <dbReference type="Proteomes" id="UP001225598"/>
    </source>
</evidence>
<comment type="similarity">
    <text evidence="2">Belongs to the transposase mutator family.</text>
</comment>
<gene>
    <name evidence="7" type="ORF">QP027_07860</name>
</gene>
<organism evidence="7 8">
    <name type="scientific">Corynebacterium breve</name>
    <dbReference type="NCBI Taxonomy" id="3049799"/>
    <lineage>
        <taxon>Bacteria</taxon>
        <taxon>Bacillati</taxon>
        <taxon>Actinomycetota</taxon>
        <taxon>Actinomycetes</taxon>
        <taxon>Mycobacteriales</taxon>
        <taxon>Corynebacteriaceae</taxon>
        <taxon>Corynebacterium</taxon>
    </lineage>
</organism>
<dbReference type="InterPro" id="IPR048004">
    <property type="entry name" value="IS1249_transpos"/>
</dbReference>
<dbReference type="InterPro" id="IPR001207">
    <property type="entry name" value="Transposase_mutator"/>
</dbReference>
<keyword evidence="8" id="KW-1185">Reference proteome</keyword>
<dbReference type="RefSeq" id="WP_284823844.1">
    <property type="nucleotide sequence ID" value="NZ_CP126969.1"/>
</dbReference>
<accession>A0ABY8VDM1</accession>
<dbReference type="EMBL" id="CP126969">
    <property type="protein sequence ID" value="WIM67041.1"/>
    <property type="molecule type" value="Genomic_DNA"/>
</dbReference>
<evidence type="ECO:0000256" key="6">
    <source>
        <dbReference type="SAM" id="MobiDB-lite"/>
    </source>
</evidence>
<feature type="region of interest" description="Disordered" evidence="6">
    <location>
        <begin position="1"/>
        <end position="23"/>
    </location>
</feature>
<dbReference type="NCBIfam" id="NF033544">
    <property type="entry name" value="transpos_IS1249"/>
    <property type="match status" value="1"/>
</dbReference>
<keyword evidence="4" id="KW-0238">DNA-binding</keyword>
<keyword evidence="5" id="KW-0233">DNA recombination</keyword>
<keyword evidence="3" id="KW-0815">Transposition</keyword>
<proteinExistence type="inferred from homology"/>
<name>A0ABY8VDM1_9CORY</name>
<evidence type="ECO:0000256" key="4">
    <source>
        <dbReference type="ARBA" id="ARBA00023125"/>
    </source>
</evidence>
<evidence type="ECO:0000256" key="1">
    <source>
        <dbReference type="ARBA" id="ARBA00002190"/>
    </source>
</evidence>
<evidence type="ECO:0000256" key="3">
    <source>
        <dbReference type="ARBA" id="ARBA00022578"/>
    </source>
</evidence>
<protein>
    <submittedName>
        <fullName evidence="7">IS1249 family transposase</fullName>
    </submittedName>
</protein>